<dbReference type="Proteomes" id="UP000076722">
    <property type="component" value="Unassembled WGS sequence"/>
</dbReference>
<dbReference type="EMBL" id="KV419412">
    <property type="protein sequence ID" value="KZS91917.1"/>
    <property type="molecule type" value="Genomic_DNA"/>
</dbReference>
<gene>
    <name evidence="1" type="ORF">SISNIDRAFT_486860</name>
</gene>
<reference evidence="1 2" key="1">
    <citation type="journal article" date="2016" name="Mol. Biol. Evol.">
        <title>Comparative Genomics of Early-Diverging Mushroom-Forming Fungi Provides Insights into the Origins of Lignocellulose Decay Capabilities.</title>
        <authorList>
            <person name="Nagy L.G."/>
            <person name="Riley R."/>
            <person name="Tritt A."/>
            <person name="Adam C."/>
            <person name="Daum C."/>
            <person name="Floudas D."/>
            <person name="Sun H."/>
            <person name="Yadav J.S."/>
            <person name="Pangilinan J."/>
            <person name="Larsson K.H."/>
            <person name="Matsuura K."/>
            <person name="Barry K."/>
            <person name="Labutti K."/>
            <person name="Kuo R."/>
            <person name="Ohm R.A."/>
            <person name="Bhattacharya S.S."/>
            <person name="Shirouzu T."/>
            <person name="Yoshinaga Y."/>
            <person name="Martin F.M."/>
            <person name="Grigoriev I.V."/>
            <person name="Hibbett D.S."/>
        </authorList>
    </citation>
    <scope>NUCLEOTIDE SEQUENCE [LARGE SCALE GENOMIC DNA]</scope>
    <source>
        <strain evidence="1 2">HHB9708</strain>
    </source>
</reference>
<proteinExistence type="predicted"/>
<name>A0A164SYF5_9AGAM</name>
<dbReference type="STRING" id="1314777.A0A164SYF5"/>
<evidence type="ECO:0000313" key="2">
    <source>
        <dbReference type="Proteomes" id="UP000076722"/>
    </source>
</evidence>
<dbReference type="AlphaFoldDB" id="A0A164SYF5"/>
<accession>A0A164SYF5</accession>
<organism evidence="1 2">
    <name type="scientific">Sistotremastrum niveocremeum HHB9708</name>
    <dbReference type="NCBI Taxonomy" id="1314777"/>
    <lineage>
        <taxon>Eukaryota</taxon>
        <taxon>Fungi</taxon>
        <taxon>Dikarya</taxon>
        <taxon>Basidiomycota</taxon>
        <taxon>Agaricomycotina</taxon>
        <taxon>Agaricomycetes</taxon>
        <taxon>Sistotremastrales</taxon>
        <taxon>Sistotremastraceae</taxon>
        <taxon>Sertulicium</taxon>
        <taxon>Sertulicium niveocremeum</taxon>
    </lineage>
</organism>
<keyword evidence="2" id="KW-1185">Reference proteome</keyword>
<evidence type="ECO:0000313" key="1">
    <source>
        <dbReference type="EMBL" id="KZS91917.1"/>
    </source>
</evidence>
<protein>
    <submittedName>
        <fullName evidence="1">Uncharacterized protein</fullName>
    </submittedName>
</protein>
<sequence length="138" mass="16366">MSDSAWCACIRRQRREKLDALNEEEDHDWVDGCTSDEDHEAFEDIRCEVWEYFLRICLKKLQKDQKANVLDDLTLRVEADDAYDCRGIKDDFLKDSSQQLTGLKQQLNALPWSYEEEYKSMKKETPSPYWLPFASYPI</sequence>